<name>A0A1G9DZK4_9BACT</name>
<evidence type="ECO:0000313" key="2">
    <source>
        <dbReference type="EMBL" id="SDK69307.1"/>
    </source>
</evidence>
<dbReference type="EMBL" id="FNFO01000003">
    <property type="protein sequence ID" value="SDK69307.1"/>
    <property type="molecule type" value="Genomic_DNA"/>
</dbReference>
<dbReference type="OrthoDB" id="1452953at2"/>
<gene>
    <name evidence="2" type="ORF">SAMN05421823_103302</name>
</gene>
<dbReference type="AlphaFoldDB" id="A0A1G9DZK4"/>
<proteinExistence type="predicted"/>
<organism evidence="2 3">
    <name type="scientific">Catalinimonas alkaloidigena</name>
    <dbReference type="NCBI Taxonomy" id="1075417"/>
    <lineage>
        <taxon>Bacteria</taxon>
        <taxon>Pseudomonadati</taxon>
        <taxon>Bacteroidota</taxon>
        <taxon>Cytophagia</taxon>
        <taxon>Cytophagales</taxon>
        <taxon>Catalimonadaceae</taxon>
        <taxon>Catalinimonas</taxon>
    </lineage>
</organism>
<evidence type="ECO:0000256" key="1">
    <source>
        <dbReference type="SAM" id="Phobius"/>
    </source>
</evidence>
<feature type="transmembrane region" description="Helical" evidence="1">
    <location>
        <begin position="6"/>
        <end position="24"/>
    </location>
</feature>
<accession>A0A1G9DZK4</accession>
<evidence type="ECO:0008006" key="4">
    <source>
        <dbReference type="Google" id="ProtNLM"/>
    </source>
</evidence>
<keyword evidence="1" id="KW-0472">Membrane</keyword>
<reference evidence="2 3" key="1">
    <citation type="submission" date="2016-10" db="EMBL/GenBank/DDBJ databases">
        <authorList>
            <person name="de Groot N.N."/>
        </authorList>
    </citation>
    <scope>NUCLEOTIDE SEQUENCE [LARGE SCALE GENOMIC DNA]</scope>
    <source>
        <strain evidence="2 3">DSM 25186</strain>
    </source>
</reference>
<dbReference type="Proteomes" id="UP000198510">
    <property type="component" value="Unassembled WGS sequence"/>
</dbReference>
<keyword evidence="3" id="KW-1185">Reference proteome</keyword>
<keyword evidence="1" id="KW-1133">Transmembrane helix</keyword>
<dbReference type="RefSeq" id="WP_089681318.1">
    <property type="nucleotide sequence ID" value="NZ_FNFO01000003.1"/>
</dbReference>
<keyword evidence="1" id="KW-0812">Transmembrane</keyword>
<protein>
    <recommendedName>
        <fullName evidence="4">Membrane or secreted protein</fullName>
    </recommendedName>
</protein>
<sequence>MATFLLAVGFISLFFIFMSVRLIFLKKGEFRGTCATQSPFLREQGVKCGCGKEYGTCESAQQKTAAAPIES</sequence>
<evidence type="ECO:0000313" key="3">
    <source>
        <dbReference type="Proteomes" id="UP000198510"/>
    </source>
</evidence>
<dbReference type="STRING" id="1075417.SAMN05421823_103302"/>